<protein>
    <recommendedName>
        <fullName evidence="1">DUF2007 domain-containing protein</fullName>
    </recommendedName>
</protein>
<dbReference type="Pfam" id="PF09413">
    <property type="entry name" value="DUF2007"/>
    <property type="match status" value="1"/>
</dbReference>
<evidence type="ECO:0000313" key="2">
    <source>
        <dbReference type="EMBL" id="EEE44292.2"/>
    </source>
</evidence>
<dbReference type="EMBL" id="ACCU02000001">
    <property type="protein sequence ID" value="EEE44292.2"/>
    <property type="molecule type" value="Genomic_DNA"/>
</dbReference>
<gene>
    <name evidence="2" type="ORF">SADFL11_1579</name>
</gene>
<evidence type="ECO:0000313" key="3">
    <source>
        <dbReference type="Proteomes" id="UP000004703"/>
    </source>
</evidence>
<dbReference type="InterPro" id="IPR011322">
    <property type="entry name" value="N-reg_PII-like_a/b"/>
</dbReference>
<organism evidence="2 3">
    <name type="scientific">Roseibium alexandrii (strain DSM 17067 / NCIMB 14079 / DFL-11)</name>
    <name type="common">Labrenzia alexandrii</name>
    <dbReference type="NCBI Taxonomy" id="244592"/>
    <lineage>
        <taxon>Bacteria</taxon>
        <taxon>Pseudomonadati</taxon>
        <taxon>Pseudomonadota</taxon>
        <taxon>Alphaproteobacteria</taxon>
        <taxon>Hyphomicrobiales</taxon>
        <taxon>Stappiaceae</taxon>
        <taxon>Roseibium</taxon>
    </lineage>
</organism>
<dbReference type="SUPFAM" id="SSF54913">
    <property type="entry name" value="GlnB-like"/>
    <property type="match status" value="1"/>
</dbReference>
<dbReference type="Gene3D" id="3.30.70.790">
    <property type="entry name" value="UreE, C-terminal domain"/>
    <property type="match status" value="1"/>
</dbReference>
<feature type="domain" description="DUF2007" evidence="1">
    <location>
        <begin position="19"/>
        <end position="84"/>
    </location>
</feature>
<name>A0A5E8GZ42_ROSAD</name>
<reference evidence="2 3" key="2">
    <citation type="submission" date="2013-04" db="EMBL/GenBank/DDBJ databases">
        <authorList>
            <person name="Fiebig A."/>
            <person name="Pradella S."/>
            <person name="Wagner-Doebler I."/>
        </authorList>
    </citation>
    <scope>NUCLEOTIDE SEQUENCE [LARGE SCALE GENOMIC DNA]</scope>
    <source>
        <strain evidence="3">DSM 17067 / NCIMB 14079 / DFL-11</strain>
    </source>
</reference>
<accession>A0A5E8GZ42</accession>
<dbReference type="Proteomes" id="UP000004703">
    <property type="component" value="Chromosome"/>
</dbReference>
<dbReference type="InterPro" id="IPR018551">
    <property type="entry name" value="DUF2007"/>
</dbReference>
<sequence>MESVRQQRGTKPARVRFIMEELVRTNEPVLISFLESLLGEADIKHFVADGNMSILEGSLAMIPRRILVDSDQIEKARMLVREAGLEHELRLEGE</sequence>
<proteinExistence type="predicted"/>
<dbReference type="AlphaFoldDB" id="A0A5E8GZ42"/>
<reference evidence="2 3" key="1">
    <citation type="submission" date="2008-01" db="EMBL/GenBank/DDBJ databases">
        <authorList>
            <person name="Wagner-Dobler I."/>
            <person name="Ferriera S."/>
            <person name="Johnson J."/>
            <person name="Kravitz S."/>
            <person name="Beeson K."/>
            <person name="Sutton G."/>
            <person name="Rogers Y.-H."/>
            <person name="Friedman R."/>
            <person name="Frazier M."/>
            <person name="Venter J.C."/>
        </authorList>
    </citation>
    <scope>NUCLEOTIDE SEQUENCE [LARGE SCALE GENOMIC DNA]</scope>
    <source>
        <strain evidence="3">DSM 17067 / NCIMB 14079 / DFL-11</strain>
    </source>
</reference>
<comment type="caution">
    <text evidence="2">The sequence shown here is derived from an EMBL/GenBank/DDBJ whole genome shotgun (WGS) entry which is preliminary data.</text>
</comment>
<evidence type="ECO:0000259" key="1">
    <source>
        <dbReference type="Pfam" id="PF09413"/>
    </source>
</evidence>